<dbReference type="EMBL" id="QKXH01000010">
    <property type="protein sequence ID" value="PZX92484.1"/>
    <property type="molecule type" value="Genomic_DNA"/>
</dbReference>
<gene>
    <name evidence="1" type="ORF">DOS84_15300</name>
</gene>
<evidence type="ECO:0000313" key="2">
    <source>
        <dbReference type="Proteomes" id="UP000249177"/>
    </source>
</evidence>
<protein>
    <submittedName>
        <fullName evidence="1">Glycosyl transferase family 1</fullName>
    </submittedName>
</protein>
<organism evidence="1 2">
    <name type="scientific">Flavobacterium aquariorum</name>
    <dbReference type="NCBI Taxonomy" id="2217670"/>
    <lineage>
        <taxon>Bacteria</taxon>
        <taxon>Pseudomonadati</taxon>
        <taxon>Bacteroidota</taxon>
        <taxon>Flavobacteriia</taxon>
        <taxon>Flavobacteriales</taxon>
        <taxon>Flavobacteriaceae</taxon>
        <taxon>Flavobacterium</taxon>
    </lineage>
</organism>
<proteinExistence type="predicted"/>
<dbReference type="Gene3D" id="3.40.50.2000">
    <property type="entry name" value="Glycogen Phosphorylase B"/>
    <property type="match status" value="1"/>
</dbReference>
<keyword evidence="1" id="KW-0808">Transferase</keyword>
<dbReference type="Proteomes" id="UP000249177">
    <property type="component" value="Unassembled WGS sequence"/>
</dbReference>
<keyword evidence="2" id="KW-1185">Reference proteome</keyword>
<dbReference type="AlphaFoldDB" id="A0A2W7TS88"/>
<comment type="caution">
    <text evidence="1">The sequence shown here is derived from an EMBL/GenBank/DDBJ whole genome shotgun (WGS) entry which is preliminary data.</text>
</comment>
<dbReference type="SUPFAM" id="SSF53756">
    <property type="entry name" value="UDP-Glycosyltransferase/glycogen phosphorylase"/>
    <property type="match status" value="1"/>
</dbReference>
<dbReference type="GO" id="GO:0016740">
    <property type="term" value="F:transferase activity"/>
    <property type="evidence" value="ECO:0007669"/>
    <property type="project" value="UniProtKB-KW"/>
</dbReference>
<accession>A0A2W7TS88</accession>
<dbReference type="RefSeq" id="WP_111410991.1">
    <property type="nucleotide sequence ID" value="NZ_QKXH01000010.1"/>
</dbReference>
<reference evidence="1 2" key="1">
    <citation type="submission" date="2018-06" db="EMBL/GenBank/DDBJ databases">
        <title>Flavobacterium sp IMCC34762, genome.</title>
        <authorList>
            <person name="Joung Y."/>
            <person name="Cho J."/>
            <person name="Song J."/>
        </authorList>
    </citation>
    <scope>NUCLEOTIDE SEQUENCE [LARGE SCALE GENOMIC DNA]</scope>
    <source>
        <strain evidence="1 2">IMCC34762</strain>
    </source>
</reference>
<evidence type="ECO:0000313" key="1">
    <source>
        <dbReference type="EMBL" id="PZX92484.1"/>
    </source>
</evidence>
<sequence length="356" mass="41670">MESKLLILAPYPTSENNKDGMISRVKAIDTLFENIPRTYLYVSLRSFIKAKKYSDGIVEVNSLNLLIHFRTILKLIYSHQHIYSHSIYMLTFLWLFISKKQTSMTLDLHGVVPEEEKYFGKTKIRAVYYDFIETQIFKRLTNAICVTDAMKAHYQNKYKWFTGTFLTYSIIPDNLQIIDKETVKFVKEQNNKKIHVIYSGGAQSWQNIDLMMQIIRNNQSPEIYYTILTGDKKIFEDKIKNNKINPELITVVSRNPSDLWKDYIAADYAFILRDENIVNRVACPTKLVEYLFYGLIPVVLSEEIGDYKKLGYDYFKMEIFSQIKKPMSVNENNINIAKKIIKVNQSTNLAQFILKS</sequence>
<name>A0A2W7TS88_9FLAO</name>